<keyword evidence="2" id="KW-0732">Signal</keyword>
<feature type="region of interest" description="Disordered" evidence="1">
    <location>
        <begin position="114"/>
        <end position="147"/>
    </location>
</feature>
<dbReference type="Proteomes" id="UP000746612">
    <property type="component" value="Unassembled WGS sequence"/>
</dbReference>
<dbReference type="EMBL" id="CAJPIJ010000124">
    <property type="protein sequence ID" value="CAG1981679.1"/>
    <property type="molecule type" value="Genomic_DNA"/>
</dbReference>
<reference evidence="3" key="1">
    <citation type="submission" date="2021-03" db="EMBL/GenBank/DDBJ databases">
        <authorList>
            <person name="Alouane T."/>
            <person name="Langin T."/>
            <person name="Bonhomme L."/>
        </authorList>
    </citation>
    <scope>NUCLEOTIDE SEQUENCE</scope>
    <source>
        <strain evidence="3">MDC_Fg202</strain>
    </source>
</reference>
<feature type="compositionally biased region" description="Low complexity" evidence="1">
    <location>
        <begin position="115"/>
        <end position="140"/>
    </location>
</feature>
<protein>
    <submittedName>
        <fullName evidence="3">Uncharacterized protein</fullName>
    </submittedName>
</protein>
<evidence type="ECO:0000313" key="4">
    <source>
        <dbReference type="Proteomes" id="UP000746612"/>
    </source>
</evidence>
<sequence length="147" mass="16179">MATRLLFTLLGFLSLGRVGVAIFINPPPTESQIGNPIYELGQEIKIRWNTNADFTDLTIQLNVRCIANSKSKEYTWIASYQGIDPAGGDSFSLWLFETGQLGSLFSSHTLNITDPTSTTQSATQSTRTRQPQTKTTSKATETTDEPT</sequence>
<accession>A0A9N8RBN3</accession>
<feature type="signal peptide" evidence="2">
    <location>
        <begin position="1"/>
        <end position="21"/>
    </location>
</feature>
<evidence type="ECO:0000256" key="2">
    <source>
        <dbReference type="SAM" id="SignalP"/>
    </source>
</evidence>
<name>A0A9N8RBN3_GIBZA</name>
<comment type="caution">
    <text evidence="3">The sequence shown here is derived from an EMBL/GenBank/DDBJ whole genome shotgun (WGS) entry which is preliminary data.</text>
</comment>
<evidence type="ECO:0000256" key="1">
    <source>
        <dbReference type="SAM" id="MobiDB-lite"/>
    </source>
</evidence>
<organism evidence="3 4">
    <name type="scientific">Gibberella zeae</name>
    <name type="common">Wheat head blight fungus</name>
    <name type="synonym">Fusarium graminearum</name>
    <dbReference type="NCBI Taxonomy" id="5518"/>
    <lineage>
        <taxon>Eukaryota</taxon>
        <taxon>Fungi</taxon>
        <taxon>Dikarya</taxon>
        <taxon>Ascomycota</taxon>
        <taxon>Pezizomycotina</taxon>
        <taxon>Sordariomycetes</taxon>
        <taxon>Hypocreomycetidae</taxon>
        <taxon>Hypocreales</taxon>
        <taxon>Nectriaceae</taxon>
        <taxon>Fusarium</taxon>
    </lineage>
</organism>
<dbReference type="AlphaFoldDB" id="A0A9N8RBN3"/>
<gene>
    <name evidence="3" type="ORF">MDCFG202_LOCUS218489</name>
</gene>
<feature type="chain" id="PRO_5040503675" evidence="2">
    <location>
        <begin position="22"/>
        <end position="147"/>
    </location>
</feature>
<evidence type="ECO:0000313" key="3">
    <source>
        <dbReference type="EMBL" id="CAG1981679.1"/>
    </source>
</evidence>
<proteinExistence type="predicted"/>